<feature type="transmembrane region" description="Helical" evidence="6">
    <location>
        <begin position="293"/>
        <end position="318"/>
    </location>
</feature>
<evidence type="ECO:0008006" key="11">
    <source>
        <dbReference type="Google" id="ProtNLM"/>
    </source>
</evidence>
<feature type="compositionally biased region" description="Polar residues" evidence="5">
    <location>
        <begin position="861"/>
        <end position="872"/>
    </location>
</feature>
<protein>
    <recommendedName>
        <fullName evidence="11">Macro domain-containing protein</fullName>
    </recommendedName>
</protein>
<evidence type="ECO:0000256" key="6">
    <source>
        <dbReference type="SAM" id="Phobius"/>
    </source>
</evidence>
<feature type="transmembrane region" description="Helical" evidence="6">
    <location>
        <begin position="91"/>
        <end position="110"/>
    </location>
</feature>
<dbReference type="InterPro" id="IPR002589">
    <property type="entry name" value="Macro_dom"/>
</dbReference>
<evidence type="ECO:0000313" key="9">
    <source>
        <dbReference type="EMBL" id="CAF0813349.1"/>
    </source>
</evidence>
<feature type="transmembrane region" description="Helical" evidence="6">
    <location>
        <begin position="17"/>
        <end position="37"/>
    </location>
</feature>
<gene>
    <name evidence="9" type="ORF">SEV965_LOCUS1237</name>
</gene>
<dbReference type="AlphaFoldDB" id="A0A813TUI4"/>
<feature type="transmembrane region" description="Helical" evidence="6">
    <location>
        <begin position="49"/>
        <end position="71"/>
    </location>
</feature>
<feature type="transmembrane region" description="Helical" evidence="6">
    <location>
        <begin position="390"/>
        <end position="417"/>
    </location>
</feature>
<evidence type="ECO:0000256" key="2">
    <source>
        <dbReference type="ARBA" id="ARBA00022692"/>
    </source>
</evidence>
<feature type="compositionally biased region" description="Polar residues" evidence="5">
    <location>
        <begin position="835"/>
        <end position="844"/>
    </location>
</feature>
<dbReference type="SUPFAM" id="SSF81321">
    <property type="entry name" value="Family A G protein-coupled receptor-like"/>
    <property type="match status" value="2"/>
</dbReference>
<proteinExistence type="predicted"/>
<accession>A0A813TUI4</accession>
<feature type="transmembrane region" description="Helical" evidence="6">
    <location>
        <begin position="130"/>
        <end position="153"/>
    </location>
</feature>
<evidence type="ECO:0000313" key="10">
    <source>
        <dbReference type="Proteomes" id="UP000663889"/>
    </source>
</evidence>
<reference evidence="9" key="1">
    <citation type="submission" date="2021-02" db="EMBL/GenBank/DDBJ databases">
        <authorList>
            <person name="Nowell W R."/>
        </authorList>
    </citation>
    <scope>NUCLEOTIDE SEQUENCE</scope>
</reference>
<evidence type="ECO:0000256" key="4">
    <source>
        <dbReference type="ARBA" id="ARBA00023136"/>
    </source>
</evidence>
<dbReference type="PANTHER" id="PTHR11106">
    <property type="entry name" value="GANGLIOSIDE INDUCED DIFFERENTIATION ASSOCIATED PROTEIN 2-RELATED"/>
    <property type="match status" value="1"/>
</dbReference>
<feature type="domain" description="Macro" evidence="8">
    <location>
        <begin position="578"/>
        <end position="763"/>
    </location>
</feature>
<evidence type="ECO:0000256" key="3">
    <source>
        <dbReference type="ARBA" id="ARBA00022989"/>
    </source>
</evidence>
<comment type="subcellular location">
    <subcellularLocation>
        <location evidence="1">Membrane</location>
    </subcellularLocation>
</comment>
<feature type="compositionally biased region" description="Basic and acidic residues" evidence="5">
    <location>
        <begin position="787"/>
        <end position="800"/>
    </location>
</feature>
<name>A0A813TUI4_9BILA</name>
<keyword evidence="3 6" id="KW-1133">Transmembrane helix</keyword>
<evidence type="ECO:0000256" key="1">
    <source>
        <dbReference type="ARBA" id="ARBA00004370"/>
    </source>
</evidence>
<evidence type="ECO:0000259" key="8">
    <source>
        <dbReference type="PROSITE" id="PS51154"/>
    </source>
</evidence>
<feature type="region of interest" description="Disordered" evidence="5">
    <location>
        <begin position="774"/>
        <end position="872"/>
    </location>
</feature>
<feature type="transmembrane region" description="Helical" evidence="6">
    <location>
        <begin position="438"/>
        <end position="459"/>
    </location>
</feature>
<feature type="transmembrane region" description="Helical" evidence="6">
    <location>
        <begin position="330"/>
        <end position="358"/>
    </location>
</feature>
<keyword evidence="4 6" id="KW-0472">Membrane</keyword>
<feature type="compositionally biased region" description="Basic and acidic residues" evidence="5">
    <location>
        <begin position="813"/>
        <end position="828"/>
    </location>
</feature>
<keyword evidence="2 6" id="KW-0812">Transmembrane</keyword>
<organism evidence="9 10">
    <name type="scientific">Rotaria sordida</name>
    <dbReference type="NCBI Taxonomy" id="392033"/>
    <lineage>
        <taxon>Eukaryota</taxon>
        <taxon>Metazoa</taxon>
        <taxon>Spiralia</taxon>
        <taxon>Gnathifera</taxon>
        <taxon>Rotifera</taxon>
        <taxon>Eurotatoria</taxon>
        <taxon>Bdelloidea</taxon>
        <taxon>Philodinida</taxon>
        <taxon>Philodinidae</taxon>
        <taxon>Rotaria</taxon>
    </lineage>
</organism>
<evidence type="ECO:0000259" key="7">
    <source>
        <dbReference type="PROSITE" id="PS50262"/>
    </source>
</evidence>
<dbReference type="Pfam" id="PF01661">
    <property type="entry name" value="Macro"/>
    <property type="match status" value="1"/>
</dbReference>
<dbReference type="CDD" id="cd00637">
    <property type="entry name" value="7tm_classA_rhodopsin-like"/>
    <property type="match status" value="1"/>
</dbReference>
<dbReference type="InterPro" id="IPR017452">
    <property type="entry name" value="GPCR_Rhodpsn_7TM"/>
</dbReference>
<evidence type="ECO:0000256" key="5">
    <source>
        <dbReference type="SAM" id="MobiDB-lite"/>
    </source>
</evidence>
<comment type="caution">
    <text evidence="9">The sequence shown here is derived from an EMBL/GenBank/DDBJ whole genome shotgun (WGS) entry which is preliminary data.</text>
</comment>
<feature type="transmembrane region" description="Helical" evidence="6">
    <location>
        <begin position="227"/>
        <end position="253"/>
    </location>
</feature>
<dbReference type="PANTHER" id="PTHR11106:SF27">
    <property type="entry name" value="MACRO DOMAIN-CONTAINING PROTEIN"/>
    <property type="match status" value="1"/>
</dbReference>
<dbReference type="Gene3D" id="1.20.1070.10">
    <property type="entry name" value="Rhodopsin 7-helix transmembrane proteins"/>
    <property type="match status" value="2"/>
</dbReference>
<dbReference type="PROSITE" id="PS50262">
    <property type="entry name" value="G_PROTEIN_RECEP_F1_2"/>
    <property type="match status" value="1"/>
</dbReference>
<feature type="transmembrane region" description="Helical" evidence="6">
    <location>
        <begin position="173"/>
        <end position="195"/>
    </location>
</feature>
<feature type="domain" description="G-protein coupled receptors family 1 profile" evidence="7">
    <location>
        <begin position="29"/>
        <end position="353"/>
    </location>
</feature>
<feature type="compositionally biased region" description="Polar residues" evidence="5">
    <location>
        <begin position="774"/>
        <end position="784"/>
    </location>
</feature>
<dbReference type="SUPFAM" id="SSF52949">
    <property type="entry name" value="Macro domain-like"/>
    <property type="match status" value="1"/>
</dbReference>
<dbReference type="Gene3D" id="3.40.220.10">
    <property type="entry name" value="Leucine Aminopeptidase, subunit E, domain 1"/>
    <property type="match status" value="1"/>
</dbReference>
<dbReference type="InterPro" id="IPR043472">
    <property type="entry name" value="Macro_dom-like"/>
</dbReference>
<dbReference type="SMART" id="SM00506">
    <property type="entry name" value="A1pp"/>
    <property type="match status" value="1"/>
</dbReference>
<dbReference type="Proteomes" id="UP000663889">
    <property type="component" value="Unassembled WGS sequence"/>
</dbReference>
<dbReference type="EMBL" id="CAJNOU010000023">
    <property type="protein sequence ID" value="CAF0813349.1"/>
    <property type="molecule type" value="Genomic_DNA"/>
</dbReference>
<dbReference type="GO" id="GO:0016020">
    <property type="term" value="C:membrane"/>
    <property type="evidence" value="ECO:0007669"/>
    <property type="project" value="UniProtKB-SubCell"/>
</dbReference>
<sequence length="872" mass="99601">MTLTGDLDLTQAILTRYILAICMVLGIIGSLFDLIVFCQKKFPSNSCSVYFIATSIFNLLVILCGIIPALLTSYQNYDIALYSSTFCKARAYIIHVLLMMSRSSVALACIDRFALCSRNAHIRRLNQYNIAILLVIIICILWLTLPIHVLIYIDIQMAGRRCGGSGTYLIVYSIYAAIVTSIPLFIMIICSFLAIQNLRLSYIRVHPNIVYTNENINRPIRMQKRDIQLMTIVISEVVIYLVSTVLFPIYTIYFTITSNISKTTNRLAIEACIDRFALCSRNAHIRRLNQYNIAILLVIIVCILWLILPIHVLIYIDIQMPGRRCGGSGTYLIVYSIYAAIVTLIPLFIMIIFSFLAIQNLRLSYIRIHPNIVYTNENINRPIRMQKRDIQLMTIVISEVVIYFISTVWFPIYTIYLTITSNISKTTNRLAIEGFIRYLALQFLIFINSCSIFYIHLLASKPFRQECVNSQYDIYKKPKTLSEMSSREKQNKPSDSSQQQDNRLNIFNILRSFFTPIVRYIFSGLSFLSFNRQDSQKSAISQQDRSSEENFDIIKYLHNNRDELMERYGYGKSSKRRCPRYYFINKKKSILIILQGDITRTKVDAIVNAANEHMTGGGGVDGIIHRAAGSELYTACVAHKKITQGVRLPTGRSRILLSYNMSSTTHYIINTAGPVYDRYRKEECAKELFSCYQTSLALANLYDLESIGFTAISCGIFGYPANQGADVALRTVDQEAGIVPVVVFVLWDDDIYDAWVRKAEELEFTSFDIENIKTKNPLTSSNDNDQIETKKNLNKNDDQPRSPTTFNPPVRDFSTHDKTPEDNTKSLLDRLPSVPSDTSDTQKTADMEEDDNSSNEKHPLHNQQTYVVKTIE</sequence>
<dbReference type="PROSITE" id="PS51154">
    <property type="entry name" value="MACRO"/>
    <property type="match status" value="1"/>
</dbReference>